<feature type="region of interest" description="Disordered" evidence="1">
    <location>
        <begin position="1"/>
        <end position="29"/>
    </location>
</feature>
<dbReference type="EMBL" id="DS999644">
    <property type="protein sequence ID" value="EFE77860.2"/>
    <property type="molecule type" value="Genomic_DNA"/>
</dbReference>
<accession>D6AQV5</accession>
<evidence type="ECO:0000313" key="3">
    <source>
        <dbReference type="Proteomes" id="UP000003986"/>
    </source>
</evidence>
<dbReference type="AlphaFoldDB" id="D6AQV5"/>
<organism evidence="2 3">
    <name type="scientific">Streptomyces filamentosus NRRL 15998</name>
    <dbReference type="NCBI Taxonomy" id="457431"/>
    <lineage>
        <taxon>Bacteria</taxon>
        <taxon>Bacillati</taxon>
        <taxon>Actinomycetota</taxon>
        <taxon>Actinomycetes</taxon>
        <taxon>Kitasatosporales</taxon>
        <taxon>Streptomycetaceae</taxon>
        <taxon>Streptomyces</taxon>
    </lineage>
</organism>
<reference evidence="3" key="2">
    <citation type="submission" date="2008-12" db="EMBL/GenBank/DDBJ databases">
        <title>Annotation of Streptomyces roseosporus strain NRRL 15998.</title>
        <authorList>
            <consortium name="The Broad Institute Genome Sequencing Platform"/>
            <consortium name="Broad Institute Microbial Sequencing Center"/>
            <person name="Fischbach M."/>
            <person name="Ward D."/>
            <person name="Young S."/>
            <person name="Kodira C.D."/>
            <person name="Zeng Q."/>
            <person name="Koehrsen M."/>
            <person name="Godfrey P."/>
            <person name="Alvarado L."/>
            <person name="Berlin A.M."/>
            <person name="Borenstein D."/>
            <person name="Chen Z."/>
            <person name="Engels R."/>
            <person name="Freedman E."/>
            <person name="Gellesch M."/>
            <person name="Goldberg J."/>
            <person name="Griggs A."/>
            <person name="Gujja S."/>
            <person name="Heiman D.I."/>
            <person name="Hepburn T.A."/>
            <person name="Howarth C."/>
            <person name="Jen D."/>
            <person name="Larson L."/>
            <person name="Lewis B."/>
            <person name="Mehta T."/>
            <person name="Park D."/>
            <person name="Pearson M."/>
            <person name="Roberts A."/>
            <person name="Saif S."/>
            <person name="Shea T.D."/>
            <person name="Shenoy N."/>
            <person name="Sisk P."/>
            <person name="Stolte C."/>
            <person name="Sykes S.N."/>
            <person name="Walk T."/>
            <person name="White J."/>
            <person name="Yandava C."/>
            <person name="Straight P."/>
            <person name="Clardy J."/>
            <person name="Hung D."/>
            <person name="Kolter R."/>
            <person name="Mekalanos J."/>
            <person name="Walker S."/>
            <person name="Walsh C.T."/>
            <person name="Wieland B.L.C."/>
            <person name="Ilzarbe M."/>
            <person name="Galagan J."/>
            <person name="Nusbaum C."/>
            <person name="Birren B."/>
        </authorList>
    </citation>
    <scope>NUCLEOTIDE SEQUENCE [LARGE SCALE GENOMIC DNA]</scope>
    <source>
        <strain evidence="3">NRRL 15998</strain>
    </source>
</reference>
<evidence type="ECO:0000256" key="1">
    <source>
        <dbReference type="SAM" id="MobiDB-lite"/>
    </source>
</evidence>
<sequence length="110" mass="11916">MRRYPGARAQSVLGHLGRHTPGPGRLPARAVDPDVVVIRPLETSCGFATPRALTGPLAGTVWWDGRATCDLIVPLSLDHAGGGRPAAFCEWLGRDSWDLLPPDSRPRRWG</sequence>
<name>D6AQV5_STRFL</name>
<gene>
    <name evidence="2" type="ORF">SSGG_05227</name>
</gene>
<protein>
    <submittedName>
        <fullName evidence="2">Predicted protein</fullName>
    </submittedName>
</protein>
<dbReference type="Proteomes" id="UP000003986">
    <property type="component" value="Unassembled WGS sequence"/>
</dbReference>
<proteinExistence type="predicted"/>
<reference evidence="3" key="1">
    <citation type="submission" date="2008-10" db="EMBL/GenBank/DDBJ databases">
        <authorList>
            <person name="Molnar K."/>
        </authorList>
    </citation>
    <scope>NUCLEOTIDE SEQUENCE [LARGE SCALE GENOMIC DNA]</scope>
    <source>
        <strain evidence="3">NRRL 15998</strain>
    </source>
</reference>
<evidence type="ECO:0000313" key="2">
    <source>
        <dbReference type="EMBL" id="EFE77860.2"/>
    </source>
</evidence>